<dbReference type="PRINTS" id="PR00792">
    <property type="entry name" value="PEPSIN"/>
</dbReference>
<dbReference type="PROSITE" id="PS00141">
    <property type="entry name" value="ASP_PROTEASE"/>
    <property type="match status" value="1"/>
</dbReference>
<organism evidence="9">
    <name type="scientific">Alexandrium monilatum</name>
    <dbReference type="NCBI Taxonomy" id="311494"/>
    <lineage>
        <taxon>Eukaryota</taxon>
        <taxon>Sar</taxon>
        <taxon>Alveolata</taxon>
        <taxon>Dinophyceae</taxon>
        <taxon>Gonyaulacales</taxon>
        <taxon>Pyrocystaceae</taxon>
        <taxon>Alexandrium</taxon>
    </lineage>
</organism>
<evidence type="ECO:0000256" key="5">
    <source>
        <dbReference type="PIRSR" id="PIRSR601461-1"/>
    </source>
</evidence>
<feature type="chain" id="PRO_5031560593" description="Peptidase A1 domain-containing protein" evidence="7">
    <location>
        <begin position="23"/>
        <end position="497"/>
    </location>
</feature>
<evidence type="ECO:0000256" key="2">
    <source>
        <dbReference type="ARBA" id="ARBA00022670"/>
    </source>
</evidence>
<feature type="active site" evidence="5">
    <location>
        <position position="100"/>
    </location>
</feature>
<evidence type="ECO:0000256" key="3">
    <source>
        <dbReference type="ARBA" id="ARBA00022750"/>
    </source>
</evidence>
<evidence type="ECO:0000256" key="1">
    <source>
        <dbReference type="ARBA" id="ARBA00007447"/>
    </source>
</evidence>
<dbReference type="PANTHER" id="PTHR47966:SF51">
    <property type="entry name" value="BETA-SITE APP-CLEAVING ENZYME, ISOFORM A-RELATED"/>
    <property type="match status" value="1"/>
</dbReference>
<evidence type="ECO:0000259" key="8">
    <source>
        <dbReference type="PROSITE" id="PS51767"/>
    </source>
</evidence>
<dbReference type="PROSITE" id="PS51767">
    <property type="entry name" value="PEPTIDASE_A1"/>
    <property type="match status" value="1"/>
</dbReference>
<dbReference type="PANTHER" id="PTHR47966">
    <property type="entry name" value="BETA-SITE APP-CLEAVING ENZYME, ISOFORM A-RELATED"/>
    <property type="match status" value="1"/>
</dbReference>
<name>A0A7S4Q7Q5_9DINO</name>
<evidence type="ECO:0000256" key="7">
    <source>
        <dbReference type="SAM" id="SignalP"/>
    </source>
</evidence>
<dbReference type="GO" id="GO:0006508">
    <property type="term" value="P:proteolysis"/>
    <property type="evidence" value="ECO:0007669"/>
    <property type="project" value="UniProtKB-KW"/>
</dbReference>
<dbReference type="CDD" id="cd05471">
    <property type="entry name" value="pepsin_like"/>
    <property type="match status" value="1"/>
</dbReference>
<protein>
    <recommendedName>
        <fullName evidence="8">Peptidase A1 domain-containing protein</fullName>
    </recommendedName>
</protein>
<gene>
    <name evidence="9" type="ORF">AMON00008_LOCUS14700</name>
</gene>
<dbReference type="AlphaFoldDB" id="A0A7S4Q7Q5"/>
<comment type="similarity">
    <text evidence="1 6">Belongs to the peptidase A1 family.</text>
</comment>
<evidence type="ECO:0000313" key="9">
    <source>
        <dbReference type="EMBL" id="CAE4575081.1"/>
    </source>
</evidence>
<feature type="active site" evidence="5">
    <location>
        <position position="308"/>
    </location>
</feature>
<dbReference type="InterPro" id="IPR001969">
    <property type="entry name" value="Aspartic_peptidase_AS"/>
</dbReference>
<accession>A0A7S4Q7Q5</accession>
<proteinExistence type="inferred from homology"/>
<dbReference type="GO" id="GO:0004190">
    <property type="term" value="F:aspartic-type endopeptidase activity"/>
    <property type="evidence" value="ECO:0007669"/>
    <property type="project" value="UniProtKB-KW"/>
</dbReference>
<dbReference type="Pfam" id="PF00026">
    <property type="entry name" value="Asp"/>
    <property type="match status" value="1"/>
</dbReference>
<dbReference type="InterPro" id="IPR033121">
    <property type="entry name" value="PEPTIDASE_A1"/>
</dbReference>
<feature type="domain" description="Peptidase A1" evidence="8">
    <location>
        <begin position="82"/>
        <end position="454"/>
    </location>
</feature>
<reference evidence="9" key="1">
    <citation type="submission" date="2021-01" db="EMBL/GenBank/DDBJ databases">
        <authorList>
            <person name="Corre E."/>
            <person name="Pelletier E."/>
            <person name="Niang G."/>
            <person name="Scheremetjew M."/>
            <person name="Finn R."/>
            <person name="Kale V."/>
            <person name="Holt S."/>
            <person name="Cochrane G."/>
            <person name="Meng A."/>
            <person name="Brown T."/>
            <person name="Cohen L."/>
        </authorList>
    </citation>
    <scope>NUCLEOTIDE SEQUENCE</scope>
    <source>
        <strain evidence="9">CCMP3105</strain>
    </source>
</reference>
<dbReference type="Gene3D" id="2.40.70.10">
    <property type="entry name" value="Acid Proteases"/>
    <property type="match status" value="2"/>
</dbReference>
<dbReference type="InterPro" id="IPR034164">
    <property type="entry name" value="Pepsin-like_dom"/>
</dbReference>
<feature type="signal peptide" evidence="7">
    <location>
        <begin position="1"/>
        <end position="22"/>
    </location>
</feature>
<dbReference type="EMBL" id="HBNR01022034">
    <property type="protein sequence ID" value="CAE4575081.1"/>
    <property type="molecule type" value="Transcribed_RNA"/>
</dbReference>
<sequence>MLPHRVPAGVLALLLFRAAADGDGLPGYSDAEETEVEDMALLQQKTHLRFPNSTTAPYLIPLRRELSPVIRRGRVVSHRASYSGLIRVGQPAQEFRVVFDTGSAHVVLPSVACGSTACMKHVRYDIWASETGEAIYLDGRAVPPGRVGESVTIGFGTARVTGDFVRERICFGPVAKQGEKPGPCVRSQAVMATEMSARPFEQFGFDGIVGLGLPALALNGNFSLFDQLARSGQAALPRFGFFLAEGDDGEAGEIAVGGHNPERLLEPISWVPTAKPELGYWQVKILAVHINGMKMDICAGGDCHGILDSGTSHLGIPSAASDTFNELLTQPAGGAQDCRRVDAPAVLLELSGLNITLYPENYMRLKPLPPDILGDANITVSPQVVLQDSPVREDAGDASQADNATLTQELLCTPKLLPVSWPEPVGPNVFILGEPVLQRYYTVFDWAGHRAGFALASHLRPPRREPERTPPERPATQLQDDLVVLLQVTVSVVAHRH</sequence>
<keyword evidence="3 6" id="KW-0064">Aspartyl protease</keyword>
<evidence type="ECO:0000256" key="4">
    <source>
        <dbReference type="ARBA" id="ARBA00022801"/>
    </source>
</evidence>
<keyword evidence="4 6" id="KW-0378">Hydrolase</keyword>
<keyword evidence="7" id="KW-0732">Signal</keyword>
<evidence type="ECO:0000256" key="6">
    <source>
        <dbReference type="RuleBase" id="RU000454"/>
    </source>
</evidence>
<dbReference type="InterPro" id="IPR001461">
    <property type="entry name" value="Aspartic_peptidase_A1"/>
</dbReference>
<keyword evidence="2 6" id="KW-0645">Protease</keyword>
<dbReference type="SUPFAM" id="SSF50630">
    <property type="entry name" value="Acid proteases"/>
    <property type="match status" value="1"/>
</dbReference>
<dbReference type="InterPro" id="IPR021109">
    <property type="entry name" value="Peptidase_aspartic_dom_sf"/>
</dbReference>